<evidence type="ECO:0000313" key="2">
    <source>
        <dbReference type="EMBL" id="KYM88273.1"/>
    </source>
</evidence>
<feature type="compositionally biased region" description="Basic and acidic residues" evidence="1">
    <location>
        <begin position="364"/>
        <end position="373"/>
    </location>
</feature>
<feature type="region of interest" description="Disordered" evidence="1">
    <location>
        <begin position="187"/>
        <end position="209"/>
    </location>
</feature>
<accession>A0A195BQ58</accession>
<dbReference type="STRING" id="520822.A0A195BQ58"/>
<dbReference type="AlphaFoldDB" id="A0A195BQ58"/>
<protein>
    <submittedName>
        <fullName evidence="2">Uncharacterized protein</fullName>
    </submittedName>
</protein>
<evidence type="ECO:0000256" key="1">
    <source>
        <dbReference type="SAM" id="MobiDB-lite"/>
    </source>
</evidence>
<keyword evidence="3" id="KW-1185">Reference proteome</keyword>
<dbReference type="EMBL" id="KQ976424">
    <property type="protein sequence ID" value="KYM88273.1"/>
    <property type="molecule type" value="Genomic_DNA"/>
</dbReference>
<dbReference type="Proteomes" id="UP000078540">
    <property type="component" value="Unassembled WGS sequence"/>
</dbReference>
<organism evidence="2 3">
    <name type="scientific">Atta colombica</name>
    <dbReference type="NCBI Taxonomy" id="520822"/>
    <lineage>
        <taxon>Eukaryota</taxon>
        <taxon>Metazoa</taxon>
        <taxon>Ecdysozoa</taxon>
        <taxon>Arthropoda</taxon>
        <taxon>Hexapoda</taxon>
        <taxon>Insecta</taxon>
        <taxon>Pterygota</taxon>
        <taxon>Neoptera</taxon>
        <taxon>Endopterygota</taxon>
        <taxon>Hymenoptera</taxon>
        <taxon>Apocrita</taxon>
        <taxon>Aculeata</taxon>
        <taxon>Formicoidea</taxon>
        <taxon>Formicidae</taxon>
        <taxon>Myrmicinae</taxon>
        <taxon>Atta</taxon>
    </lineage>
</organism>
<feature type="non-terminal residue" evidence="2">
    <location>
        <position position="1"/>
    </location>
</feature>
<reference evidence="2 3" key="1">
    <citation type="submission" date="2015-09" db="EMBL/GenBank/DDBJ databases">
        <title>Atta colombica WGS genome.</title>
        <authorList>
            <person name="Nygaard S."/>
            <person name="Hu H."/>
            <person name="Boomsma J."/>
            <person name="Zhang G."/>
        </authorList>
    </citation>
    <scope>NUCLEOTIDE SEQUENCE [LARGE SCALE GENOMIC DNA]</scope>
    <source>
        <strain evidence="2">Treedump-2</strain>
        <tissue evidence="2">Whole body</tissue>
    </source>
</reference>
<evidence type="ECO:0000313" key="3">
    <source>
        <dbReference type="Proteomes" id="UP000078540"/>
    </source>
</evidence>
<sequence>GIVAPALHFHSILASHVLARFPIPASSSVCGDSWCPFFLRVISVGAAQFSRREVADDGGLCTSRGPDPTERADGQTHNENEECPAEPDMKTSLRNGLIDERLCSAAIESVDPLIRVRRKKKQGMLYTKVLREKAAGKKIRPRIGIYRRERVRFSLIGKKERKGVRKRVRGKGSKRIKEDYHYGSVLPQDFTSKPPIGGQRKTSRQDFLSEDSARRSLYANSAVHRVENSWWPSNQNEGSHAIRERDNNGAVAGELVSRIAGCLNMAGYLKAAGATCASTGNPHQYHPHGHPMGVGTHPHPHSHPHPGAHPGLPSHFALTPHAHTHHALEHGLAAAFPQVCHRMCVDEKRSRKEGGDEGVYILLKKQEREKDRA</sequence>
<gene>
    <name evidence="2" type="ORF">ALC53_02755</name>
</gene>
<feature type="region of interest" description="Disordered" evidence="1">
    <location>
        <begin position="56"/>
        <end position="88"/>
    </location>
</feature>
<feature type="region of interest" description="Disordered" evidence="1">
    <location>
        <begin position="351"/>
        <end position="373"/>
    </location>
</feature>
<feature type="region of interest" description="Disordered" evidence="1">
    <location>
        <begin position="286"/>
        <end position="305"/>
    </location>
</feature>
<name>A0A195BQ58_9HYME</name>
<feature type="compositionally biased region" description="Basic and acidic residues" evidence="1">
    <location>
        <begin position="67"/>
        <end position="80"/>
    </location>
</feature>
<proteinExistence type="predicted"/>